<evidence type="ECO:0000313" key="3">
    <source>
        <dbReference type="EMBL" id="AEH45975.1"/>
    </source>
</evidence>
<dbReference type="KEGG" id="tid:Thein_2127"/>
<name>F8A9T1_THEID</name>
<dbReference type="HOGENOM" id="CLU_617813_0_0_0"/>
<dbReference type="eggNOG" id="COG3166">
    <property type="taxonomic scope" value="Bacteria"/>
</dbReference>
<organism evidence="3 4">
    <name type="scientific">Thermodesulfatator indicus (strain DSM 15286 / JCM 11887 / CIR29812)</name>
    <dbReference type="NCBI Taxonomy" id="667014"/>
    <lineage>
        <taxon>Bacteria</taxon>
        <taxon>Pseudomonadati</taxon>
        <taxon>Thermodesulfobacteriota</taxon>
        <taxon>Thermodesulfobacteria</taxon>
        <taxon>Thermodesulfobacteriales</taxon>
        <taxon>Thermodesulfatatoraceae</taxon>
        <taxon>Thermodesulfatator</taxon>
    </lineage>
</organism>
<dbReference type="STRING" id="667014.Thein_2127"/>
<protein>
    <submittedName>
        <fullName evidence="3">Fimbrial assembly family protein</fullName>
    </submittedName>
</protein>
<dbReference type="Proteomes" id="UP000006793">
    <property type="component" value="Chromosome"/>
</dbReference>
<keyword evidence="1" id="KW-0175">Coiled coil</keyword>
<feature type="transmembrane region" description="Helical" evidence="2">
    <location>
        <begin position="232"/>
        <end position="253"/>
    </location>
</feature>
<keyword evidence="2" id="KW-0472">Membrane</keyword>
<keyword evidence="2" id="KW-0812">Transmembrane</keyword>
<dbReference type="InParanoid" id="F8A9T1"/>
<gene>
    <name evidence="3" type="ordered locus">Thein_2127</name>
</gene>
<dbReference type="OrthoDB" id="5621075at2"/>
<proteinExistence type="predicted"/>
<reference evidence="4" key="1">
    <citation type="submission" date="2011-04" db="EMBL/GenBank/DDBJ databases">
        <title>The complete genome of Thermodesulfatator indicus DSM 15286.</title>
        <authorList>
            <person name="Lucas S."/>
            <person name="Copeland A."/>
            <person name="Lapidus A."/>
            <person name="Bruce D."/>
            <person name="Goodwin L."/>
            <person name="Pitluck S."/>
            <person name="Peters L."/>
            <person name="Kyrpides N."/>
            <person name="Mavromatis K."/>
            <person name="Pagani I."/>
            <person name="Ivanova N."/>
            <person name="Saunders L."/>
            <person name="Detter J.C."/>
            <person name="Tapia R."/>
            <person name="Han C."/>
            <person name="Land M."/>
            <person name="Hauser L."/>
            <person name="Markowitz V."/>
            <person name="Cheng J.-F."/>
            <person name="Hugenholtz P."/>
            <person name="Woyke T."/>
            <person name="Wu D."/>
            <person name="Spring S."/>
            <person name="Schroeder M."/>
            <person name="Brambilla E."/>
            <person name="Klenk H.-P."/>
            <person name="Eisen J.A."/>
        </authorList>
    </citation>
    <scope>NUCLEOTIDE SEQUENCE [LARGE SCALE GENOMIC DNA]</scope>
    <source>
        <strain evidence="4">DSM 15286 / JCM 11887 / CIR29812</strain>
    </source>
</reference>
<dbReference type="PaxDb" id="667014-Thein_2127"/>
<sequence>MIGEKIALLQEWFRPAAVGAYFDGDKFHLAEDNKHPGRRPARAFVALSHRLLYFHLFKIPKSIDQKALKEAAGLEARRIFVLLEKRPAGEISCALISRKLNELYIVFQEKEFFKKTLKNLPSGLIPCGVVPAGMALLAYFYHKNRKLVKGAYYVETASCIEGVVVDENGLKEFLPASPGTAKAYLKDFDGEIFTVEGEGEKILAEGARLLPLLPEKYLVTFEGFPLTPRPKISLSMLILWLLPVATLAAGNILNYKAAGLENQIKAADKKVSSLRKSLAEIEEFEKRKEAYKTIETTLKEWQAENVDYIEVIRRLTEILPEDTWVRRLEFREAREVRLWAEGENALEVLQVIADDPLFEDAKFLSTVTKNTRTGKEIFSIVMKIKKEK</sequence>
<evidence type="ECO:0000256" key="1">
    <source>
        <dbReference type="SAM" id="Coils"/>
    </source>
</evidence>
<keyword evidence="2" id="KW-1133">Transmembrane helix</keyword>
<feature type="transmembrane region" description="Helical" evidence="2">
    <location>
        <begin position="120"/>
        <end position="141"/>
    </location>
</feature>
<feature type="coiled-coil region" evidence="1">
    <location>
        <begin position="257"/>
        <end position="294"/>
    </location>
</feature>
<reference evidence="3 4" key="2">
    <citation type="journal article" date="2012" name="Stand. Genomic Sci.">
        <title>Complete genome sequence of the thermophilic sulfate-reducing ocean bacterium Thermodesulfatator indicus type strain (CIR29812(T)).</title>
        <authorList>
            <person name="Anderson I."/>
            <person name="Saunders E."/>
            <person name="Lapidus A."/>
            <person name="Nolan M."/>
            <person name="Lucas S."/>
            <person name="Tice H."/>
            <person name="Del Rio T.G."/>
            <person name="Cheng J.F."/>
            <person name="Han C."/>
            <person name="Tapia R."/>
            <person name="Goodwin L.A."/>
            <person name="Pitluck S."/>
            <person name="Liolios K."/>
            <person name="Mavromatis K."/>
            <person name="Pagani I."/>
            <person name="Ivanova N."/>
            <person name="Mikhailova N."/>
            <person name="Pati A."/>
            <person name="Chen A."/>
            <person name="Palaniappan K."/>
            <person name="Land M."/>
            <person name="Hauser L."/>
            <person name="Jeffries C.D."/>
            <person name="Chang Y.J."/>
            <person name="Brambilla E.M."/>
            <person name="Rohde M."/>
            <person name="Spring S."/>
            <person name="Goker M."/>
            <person name="Detter J.C."/>
            <person name="Woyke T."/>
            <person name="Bristow J."/>
            <person name="Eisen J.A."/>
            <person name="Markowitz V."/>
            <person name="Hugenholtz P."/>
            <person name="Kyrpides N.C."/>
            <person name="Klenk H.P."/>
        </authorList>
    </citation>
    <scope>NUCLEOTIDE SEQUENCE [LARGE SCALE GENOMIC DNA]</scope>
    <source>
        <strain evidence="4">DSM 15286 / JCM 11887 / CIR29812</strain>
    </source>
</reference>
<dbReference type="EMBL" id="CP002683">
    <property type="protein sequence ID" value="AEH45975.1"/>
    <property type="molecule type" value="Genomic_DNA"/>
</dbReference>
<accession>F8A9T1</accession>
<keyword evidence="4" id="KW-1185">Reference proteome</keyword>
<evidence type="ECO:0000313" key="4">
    <source>
        <dbReference type="Proteomes" id="UP000006793"/>
    </source>
</evidence>
<dbReference type="RefSeq" id="WP_013908714.1">
    <property type="nucleotide sequence ID" value="NC_015681.1"/>
</dbReference>
<dbReference type="AlphaFoldDB" id="F8A9T1"/>
<evidence type="ECO:0000256" key="2">
    <source>
        <dbReference type="SAM" id="Phobius"/>
    </source>
</evidence>